<evidence type="ECO:0000313" key="5">
    <source>
        <dbReference type="Proteomes" id="UP000298416"/>
    </source>
</evidence>
<feature type="region of interest" description="Disordered" evidence="1">
    <location>
        <begin position="378"/>
        <end position="398"/>
    </location>
</feature>
<gene>
    <name evidence="4" type="ORF">SASPL_144982</name>
</gene>
<organism evidence="4">
    <name type="scientific">Salvia splendens</name>
    <name type="common">Scarlet sage</name>
    <dbReference type="NCBI Taxonomy" id="180675"/>
    <lineage>
        <taxon>Eukaryota</taxon>
        <taxon>Viridiplantae</taxon>
        <taxon>Streptophyta</taxon>
        <taxon>Embryophyta</taxon>
        <taxon>Tracheophyta</taxon>
        <taxon>Spermatophyta</taxon>
        <taxon>Magnoliopsida</taxon>
        <taxon>eudicotyledons</taxon>
        <taxon>Gunneridae</taxon>
        <taxon>Pentapetalae</taxon>
        <taxon>asterids</taxon>
        <taxon>lamiids</taxon>
        <taxon>Lamiales</taxon>
        <taxon>Lamiaceae</taxon>
        <taxon>Nepetoideae</taxon>
        <taxon>Mentheae</taxon>
        <taxon>Salviinae</taxon>
        <taxon>Salvia</taxon>
        <taxon>Salvia subgen. Calosphace</taxon>
        <taxon>core Calosphace</taxon>
    </lineage>
</organism>
<reference evidence="4" key="2">
    <citation type="submission" date="2020-08" db="EMBL/GenBank/DDBJ databases">
        <title>Plant Genome Project.</title>
        <authorList>
            <person name="Zhang R.-G."/>
        </authorList>
    </citation>
    <scope>NUCLEOTIDE SEQUENCE</scope>
    <source>
        <strain evidence="4">Huo1</strain>
        <tissue evidence="4">Leaf</tissue>
    </source>
</reference>
<proteinExistence type="predicted"/>
<reference evidence="4" key="1">
    <citation type="submission" date="2018-01" db="EMBL/GenBank/DDBJ databases">
        <authorList>
            <person name="Mao J.F."/>
        </authorList>
    </citation>
    <scope>NUCLEOTIDE SEQUENCE</scope>
    <source>
        <strain evidence="4">Huo1</strain>
        <tissue evidence="4">Leaf</tissue>
    </source>
</reference>
<dbReference type="Proteomes" id="UP000298416">
    <property type="component" value="Unassembled WGS sequence"/>
</dbReference>
<dbReference type="PANTHER" id="PTHR40836">
    <property type="entry name" value="RB1-INDUCIBLE COILED-COIL PROTEIN"/>
    <property type="match status" value="1"/>
</dbReference>
<evidence type="ECO:0000259" key="3">
    <source>
        <dbReference type="Pfam" id="PF14383"/>
    </source>
</evidence>
<evidence type="ECO:0000256" key="1">
    <source>
        <dbReference type="SAM" id="MobiDB-lite"/>
    </source>
</evidence>
<feature type="domain" description="DUF3741" evidence="3">
    <location>
        <begin position="157"/>
        <end position="171"/>
    </location>
</feature>
<feature type="region of interest" description="Disordered" evidence="1">
    <location>
        <begin position="416"/>
        <end position="446"/>
    </location>
</feature>
<protein>
    <recommendedName>
        <fullName evidence="6">DUF4378 domain-containing protein</fullName>
    </recommendedName>
</protein>
<dbReference type="PANTHER" id="PTHR40836:SF4">
    <property type="entry name" value="RB1-INDUCIBLE COILED-COIL PROTEIN"/>
    <property type="match status" value="1"/>
</dbReference>
<sequence>MLRPPLSSPSSNSIRIRFTPAADSGFSPFFPCLPEFLVSYAEEMMRCRIVIRLGCYLSRPHGGVILCGMGRFFQLPYVKEDSVAQHVVTRYGGLETPRNSMELPEETFYGLYARRDRKLYSYNSFKESPKKTCSTEAPMKKLISEEISKKSNARPNAPSLVARLMGVDMLPVDLGQEPEMIGRMSDVPARKFTDKEQSRKSSDGRDSFIWDSPPQHGLDYFDRNFDSFSDHCSSHMMSRKPKRREHPQEKELQKFKKEFEAWQAARIMECSKVVEFKNSRSQTMMQDELSEETKFCYDDCKRVKSFDNLKKPKDLPVHLRETLASRNCEKKRDHLLDGMKESLFSNMSKRDIPLSNLLTSDKKSDIVSAPTKIVVLRPGPDRMGVNEDSWNSTPSSFEERGSIQDFLEEVKERLKSELQGKSSKKSKVARGGGIETPYREKPSEPRQIAHRIAQQVRDSVTQDIGLNLLRSESTRSYISDIQSNGTDSPEFVNRETKKLLTERLRNVLKGETHREVQFVSHKRQRSSVLNPEKTKAGQSRDILVENKVCYPESSMNDLGKQNRSFREAPDDCRMHYKEPSPRNLVRSLSAPVSGSGTSLGKLLLEDRHIFTGAQIRMKHEVVENVSMDVKKQKNDKSKIREKVSSFGYSLTLRGRLFRRRVQSVDELHYNCDDLLKDIASGPTVMMSSYETHENSTEVPPSPASVCSSVDDEYWRPAVCSSPASSGADQPEDSEVPYVFSPINPNLNDLVKQPDQLEKPGLEESITEENSDKVDPEIKDPTEAYVRDLLVASGYYDGSCSRPLPKWDPLSQPISNQVFEEVEESYRQIKVDESSTKDEGARTDHRMILDLLNEALPTVLKQPPNMSRLGKAIESSRYQAPRGRELLSFVWEIIQGHVHPPAADRSTYALESMLARDLKSDSWPRLLDDDVSGLGKDLECHITCDLIEEIVKDIYSLHT</sequence>
<dbReference type="InterPro" id="IPR025486">
    <property type="entry name" value="DUF4378"/>
</dbReference>
<dbReference type="InterPro" id="IPR032795">
    <property type="entry name" value="DUF3741-assoc"/>
</dbReference>
<feature type="region of interest" description="Disordered" evidence="1">
    <location>
        <begin position="182"/>
        <end position="211"/>
    </location>
</feature>
<evidence type="ECO:0008006" key="6">
    <source>
        <dbReference type="Google" id="ProtNLM"/>
    </source>
</evidence>
<name>A0A8X8WHK8_SALSN</name>
<feature type="domain" description="DUF4378" evidence="2">
    <location>
        <begin position="783"/>
        <end position="948"/>
    </location>
</feature>
<dbReference type="Pfam" id="PF14309">
    <property type="entry name" value="DUF4378"/>
    <property type="match status" value="1"/>
</dbReference>
<accession>A0A8X8WHK8</accession>
<evidence type="ECO:0000313" key="4">
    <source>
        <dbReference type="EMBL" id="KAG6394398.1"/>
    </source>
</evidence>
<dbReference type="EMBL" id="PNBA02000017">
    <property type="protein sequence ID" value="KAG6394398.1"/>
    <property type="molecule type" value="Genomic_DNA"/>
</dbReference>
<dbReference type="Pfam" id="PF14383">
    <property type="entry name" value="VARLMGL"/>
    <property type="match status" value="1"/>
</dbReference>
<evidence type="ECO:0000259" key="2">
    <source>
        <dbReference type="Pfam" id="PF14309"/>
    </source>
</evidence>
<keyword evidence="5" id="KW-1185">Reference proteome</keyword>
<comment type="caution">
    <text evidence="4">The sequence shown here is derived from an EMBL/GenBank/DDBJ whole genome shotgun (WGS) entry which is preliminary data.</text>
</comment>
<feature type="compositionally biased region" description="Basic and acidic residues" evidence="1">
    <location>
        <begin position="188"/>
        <end position="208"/>
    </location>
</feature>
<dbReference type="AlphaFoldDB" id="A0A8X8WHK8"/>